<evidence type="ECO:0000256" key="8">
    <source>
        <dbReference type="ARBA" id="ARBA00022723"/>
    </source>
</evidence>
<dbReference type="Pfam" id="PF00848">
    <property type="entry name" value="Ring_hydroxyl_A"/>
    <property type="match status" value="1"/>
</dbReference>
<dbReference type="InterPro" id="IPR015879">
    <property type="entry name" value="Ring_hydroxy_dOase_asu_C_dom"/>
</dbReference>
<evidence type="ECO:0000256" key="10">
    <source>
        <dbReference type="ARBA" id="ARBA00023004"/>
    </source>
</evidence>
<comment type="cofactor">
    <cofactor evidence="1">
        <name>Fe cation</name>
        <dbReference type="ChEBI" id="CHEBI:24875"/>
    </cofactor>
</comment>
<keyword evidence="11" id="KW-0411">Iron-sulfur</keyword>
<feature type="domain" description="Rieske" evidence="14">
    <location>
        <begin position="78"/>
        <end position="166"/>
    </location>
</feature>
<evidence type="ECO:0000256" key="5">
    <source>
        <dbReference type="ARBA" id="ARBA00012763"/>
    </source>
</evidence>
<evidence type="ECO:0000256" key="7">
    <source>
        <dbReference type="ARBA" id="ARBA00022714"/>
    </source>
</evidence>
<dbReference type="Pfam" id="PF00355">
    <property type="entry name" value="Rieske"/>
    <property type="match status" value="1"/>
</dbReference>
<dbReference type="InterPro" id="IPR036922">
    <property type="entry name" value="Rieske_2Fe-2S_sf"/>
</dbReference>
<dbReference type="PRINTS" id="PR00090">
    <property type="entry name" value="RNGDIOXGNASE"/>
</dbReference>
<accession>A0A8H3GHG5</accession>
<dbReference type="AlphaFoldDB" id="A0A8H3GHG5"/>
<dbReference type="GO" id="GO:0019133">
    <property type="term" value="F:choline monooxygenase activity"/>
    <property type="evidence" value="ECO:0007669"/>
    <property type="project" value="UniProtKB-EC"/>
</dbReference>
<evidence type="ECO:0000256" key="12">
    <source>
        <dbReference type="ARBA" id="ARBA00049097"/>
    </source>
</evidence>
<dbReference type="InterPro" id="IPR017941">
    <property type="entry name" value="Rieske_2Fe-2S"/>
</dbReference>
<dbReference type="Gene3D" id="2.102.10.10">
    <property type="entry name" value="Rieske [2Fe-2S] iron-sulphur domain"/>
    <property type="match status" value="1"/>
</dbReference>
<evidence type="ECO:0000256" key="3">
    <source>
        <dbReference type="ARBA" id="ARBA00004866"/>
    </source>
</evidence>
<evidence type="ECO:0000256" key="11">
    <source>
        <dbReference type="ARBA" id="ARBA00023014"/>
    </source>
</evidence>
<evidence type="ECO:0000256" key="4">
    <source>
        <dbReference type="ARBA" id="ARBA00010848"/>
    </source>
</evidence>
<evidence type="ECO:0000313" key="15">
    <source>
        <dbReference type="EMBL" id="CAE6449302.1"/>
    </source>
</evidence>
<gene>
    <name evidence="15" type="ORF">RDB_LOCUS143153</name>
</gene>
<dbReference type="InterPro" id="IPR001663">
    <property type="entry name" value="Rng_hydr_dOase-A"/>
</dbReference>
<evidence type="ECO:0000256" key="13">
    <source>
        <dbReference type="SAM" id="MobiDB-lite"/>
    </source>
</evidence>
<keyword evidence="7" id="KW-0001">2Fe-2S</keyword>
<dbReference type="Gene3D" id="3.90.380.10">
    <property type="entry name" value="Naphthalene 1,2-dioxygenase Alpha Subunit, Chain A, domain 1"/>
    <property type="match status" value="3"/>
</dbReference>
<comment type="caution">
    <text evidence="15">The sequence shown here is derived from an EMBL/GenBank/DDBJ whole genome shotgun (WGS) entry which is preliminary data.</text>
</comment>
<dbReference type="SUPFAM" id="SSF50022">
    <property type="entry name" value="ISP domain"/>
    <property type="match status" value="1"/>
</dbReference>
<keyword evidence="9" id="KW-0560">Oxidoreductase</keyword>
<organism evidence="15 16">
    <name type="scientific">Rhizoctonia solani</name>
    <dbReference type="NCBI Taxonomy" id="456999"/>
    <lineage>
        <taxon>Eukaryota</taxon>
        <taxon>Fungi</taxon>
        <taxon>Dikarya</taxon>
        <taxon>Basidiomycota</taxon>
        <taxon>Agaricomycotina</taxon>
        <taxon>Agaricomycetes</taxon>
        <taxon>Cantharellales</taxon>
        <taxon>Ceratobasidiaceae</taxon>
        <taxon>Rhizoctonia</taxon>
    </lineage>
</organism>
<reference evidence="15" key="1">
    <citation type="submission" date="2021-01" db="EMBL/GenBank/DDBJ databases">
        <authorList>
            <person name="Kaushik A."/>
        </authorList>
    </citation>
    <scope>NUCLEOTIDE SEQUENCE</scope>
    <source>
        <strain evidence="15">AG1-1C</strain>
    </source>
</reference>
<dbReference type="EC" id="1.14.15.7" evidence="5"/>
<dbReference type="GO" id="GO:0051537">
    <property type="term" value="F:2 iron, 2 sulfur cluster binding"/>
    <property type="evidence" value="ECO:0007669"/>
    <property type="project" value="UniProtKB-KW"/>
</dbReference>
<dbReference type="CDD" id="cd00680">
    <property type="entry name" value="RHO_alpha_C"/>
    <property type="match status" value="1"/>
</dbReference>
<evidence type="ECO:0000256" key="9">
    <source>
        <dbReference type="ARBA" id="ARBA00023002"/>
    </source>
</evidence>
<evidence type="ECO:0000259" key="14">
    <source>
        <dbReference type="PROSITE" id="PS51296"/>
    </source>
</evidence>
<evidence type="ECO:0000256" key="1">
    <source>
        <dbReference type="ARBA" id="ARBA00001962"/>
    </source>
</evidence>
<dbReference type="UniPathway" id="UPA00529">
    <property type="reaction ID" value="UER00430"/>
</dbReference>
<evidence type="ECO:0000256" key="6">
    <source>
        <dbReference type="ARBA" id="ARBA00014931"/>
    </source>
</evidence>
<evidence type="ECO:0000256" key="2">
    <source>
        <dbReference type="ARBA" id="ARBA00002149"/>
    </source>
</evidence>
<proteinExistence type="inferred from homology"/>
<evidence type="ECO:0000313" key="16">
    <source>
        <dbReference type="Proteomes" id="UP000663846"/>
    </source>
</evidence>
<keyword evidence="8" id="KW-0479">Metal-binding</keyword>
<comment type="pathway">
    <text evidence="3">Amine and polyamine biosynthesis; betaine biosynthesis via choline pathway; betaine aldehyde from choline (monooxygenase route): step 1/1.</text>
</comment>
<dbReference type="SUPFAM" id="SSF55961">
    <property type="entry name" value="Bet v1-like"/>
    <property type="match status" value="1"/>
</dbReference>
<protein>
    <recommendedName>
        <fullName evidence="6">Choline monooxygenase, chloroplastic</fullName>
        <ecNumber evidence="5">1.14.15.7</ecNumber>
    </recommendedName>
</protein>
<keyword evidence="10" id="KW-0408">Iron</keyword>
<dbReference type="PROSITE" id="PS51296">
    <property type="entry name" value="RIESKE"/>
    <property type="match status" value="1"/>
</dbReference>
<comment type="similarity">
    <text evidence="4">Belongs to the choline monooxygenase family.</text>
</comment>
<comment type="function">
    <text evidence="2">Catalyzes the first step of the osmoprotectant glycine betaine synthesis.</text>
</comment>
<dbReference type="PANTHER" id="PTHR43756">
    <property type="entry name" value="CHOLINE MONOOXYGENASE, CHLOROPLASTIC"/>
    <property type="match status" value="1"/>
</dbReference>
<feature type="region of interest" description="Disordered" evidence="13">
    <location>
        <begin position="285"/>
        <end position="305"/>
    </location>
</feature>
<dbReference type="GO" id="GO:0005506">
    <property type="term" value="F:iron ion binding"/>
    <property type="evidence" value="ECO:0007669"/>
    <property type="project" value="InterPro"/>
</dbReference>
<dbReference type="PANTHER" id="PTHR43756:SF5">
    <property type="entry name" value="CHOLINE MONOOXYGENASE, CHLOROPLASTIC"/>
    <property type="match status" value="1"/>
</dbReference>
<name>A0A8H3GHG5_9AGAM</name>
<dbReference type="EMBL" id="CAJMWS010000521">
    <property type="protein sequence ID" value="CAE6449302.1"/>
    <property type="molecule type" value="Genomic_DNA"/>
</dbReference>
<sequence length="461" mass="52316">MVFLVDAQQPASRYLTMAPPVATTSSCALDSEPTSPTAGSQKSLPAQWYRDERIYHIERRAIFSKLWMLSTHVSRFQKPGDYLKLELAGYSYFVILTKEGNYNAFHNVCRHRAFPLVQKETGSSTVIGCKYHGWSYSPSTGALIKAPKFNNVPSFKPSENSLFRIRTHVTSAGFIFVNFAANIDNDDGVPPVPTEADMVMRSDPSRVPPGQLTFEDHFGDLVNEWSNFKPQEYEYAYSWTVTGAYNWKTLMDGYQECYHCTIAHPGFAKSLSLDTYKVTPKTNFARHTADNNSKPNAVQPKGARQNDAPPTFTFVFPACGVTVTDVMWYMMRVVPLSATQTKMEYDVFKRKTVSMEQLKEYMEFYEQVEEEDYFLCVATQRNLNTGIYSRGVLHPNNENGVLYYQGRVKEYVEEHLALEKKLGYEWNPATPRSQCEDKLSKGCGGEGADSVCMNLGPEMTW</sequence>
<comment type="catalytic activity">
    <reaction evidence="12">
        <text>choline + 2 reduced [2Fe-2S]-[ferredoxin] + O2 + 2 H(+) = betaine aldehyde hydrate + 2 oxidized [2Fe-2S]-[ferredoxin] + H2O</text>
        <dbReference type="Rhea" id="RHEA:17769"/>
        <dbReference type="Rhea" id="RHEA-COMP:10000"/>
        <dbReference type="Rhea" id="RHEA-COMP:10001"/>
        <dbReference type="ChEBI" id="CHEBI:15354"/>
        <dbReference type="ChEBI" id="CHEBI:15377"/>
        <dbReference type="ChEBI" id="CHEBI:15378"/>
        <dbReference type="ChEBI" id="CHEBI:15379"/>
        <dbReference type="ChEBI" id="CHEBI:15870"/>
        <dbReference type="ChEBI" id="CHEBI:33737"/>
        <dbReference type="ChEBI" id="CHEBI:33738"/>
        <dbReference type="EC" id="1.14.15.7"/>
    </reaction>
</comment>
<dbReference type="CDD" id="cd03469">
    <property type="entry name" value="Rieske_RO_Alpha_N"/>
    <property type="match status" value="1"/>
</dbReference>
<dbReference type="GO" id="GO:0019285">
    <property type="term" value="P:glycine betaine biosynthetic process from choline"/>
    <property type="evidence" value="ECO:0007669"/>
    <property type="project" value="UniProtKB-UniPathway"/>
</dbReference>
<dbReference type="Proteomes" id="UP000663846">
    <property type="component" value="Unassembled WGS sequence"/>
</dbReference>